<dbReference type="InterPro" id="IPR027266">
    <property type="entry name" value="TrmE/GcvT-like"/>
</dbReference>
<keyword evidence="2" id="KW-0809">Transit peptide</keyword>
<evidence type="ECO:0000256" key="1">
    <source>
        <dbReference type="ARBA" id="ARBA00004305"/>
    </source>
</evidence>
<dbReference type="InterPro" id="IPR057460">
    <property type="entry name" value="CAF17_C"/>
</dbReference>
<dbReference type="NCBIfam" id="TIGR03317">
    <property type="entry name" value="ygfZ_signature"/>
    <property type="match status" value="1"/>
</dbReference>
<name>A0A1E4TAG5_9ASCO</name>
<dbReference type="SUPFAM" id="SSF103025">
    <property type="entry name" value="Folate-binding domain"/>
    <property type="match status" value="1"/>
</dbReference>
<reference evidence="7" key="1">
    <citation type="submission" date="2016-02" db="EMBL/GenBank/DDBJ databases">
        <title>Comparative genomics of biotechnologically important yeasts.</title>
        <authorList>
            <consortium name="DOE Joint Genome Institute"/>
            <person name="Riley R."/>
            <person name="Haridas S."/>
            <person name="Wolfe K.H."/>
            <person name="Lopes M.R."/>
            <person name="Hittinger C.T."/>
            <person name="Goker M."/>
            <person name="Salamov A."/>
            <person name="Wisecaver J."/>
            <person name="Long T.M."/>
            <person name="Aerts A.L."/>
            <person name="Barry K."/>
            <person name="Choi C."/>
            <person name="Clum A."/>
            <person name="Coughlan A.Y."/>
            <person name="Deshpande S."/>
            <person name="Douglass A.P."/>
            <person name="Hanson S.J."/>
            <person name="Klenk H.-P."/>
            <person name="Labutti K."/>
            <person name="Lapidus A."/>
            <person name="Lindquist E."/>
            <person name="Lipzen A."/>
            <person name="Meier-Kolthoff J.P."/>
            <person name="Ohm R.A."/>
            <person name="Otillar R.P."/>
            <person name="Pangilinan J."/>
            <person name="Peng Y."/>
            <person name="Rokas A."/>
            <person name="Rosa C.A."/>
            <person name="Scheuner C."/>
            <person name="Sibirny A.A."/>
            <person name="Slot J.C."/>
            <person name="Stielow J.B."/>
            <person name="Sun H."/>
            <person name="Kurtzman C.P."/>
            <person name="Blackwell M."/>
            <person name="Jeffries T.W."/>
            <person name="Grigoriev I.V."/>
        </authorList>
    </citation>
    <scope>NUCLEOTIDE SEQUENCE [LARGE SCALE GENOMIC DNA]</scope>
    <source>
        <strain evidence="7">NRRL Y-17796</strain>
    </source>
</reference>
<evidence type="ECO:0000256" key="3">
    <source>
        <dbReference type="ARBA" id="ARBA00023128"/>
    </source>
</evidence>
<dbReference type="PANTHER" id="PTHR22602:SF0">
    <property type="entry name" value="TRANSFERASE CAF17, MITOCHONDRIAL-RELATED"/>
    <property type="match status" value="1"/>
</dbReference>
<dbReference type="Proteomes" id="UP000095023">
    <property type="component" value="Unassembled WGS sequence"/>
</dbReference>
<keyword evidence="3" id="KW-0496">Mitochondrion</keyword>
<organism evidence="6 7">
    <name type="scientific">Tortispora caseinolytica NRRL Y-17796</name>
    <dbReference type="NCBI Taxonomy" id="767744"/>
    <lineage>
        <taxon>Eukaryota</taxon>
        <taxon>Fungi</taxon>
        <taxon>Dikarya</taxon>
        <taxon>Ascomycota</taxon>
        <taxon>Saccharomycotina</taxon>
        <taxon>Trigonopsidomycetes</taxon>
        <taxon>Trigonopsidales</taxon>
        <taxon>Trigonopsidaceae</taxon>
        <taxon>Tortispora</taxon>
    </lineage>
</organism>
<sequence>MALNACKYRLPRSLLAVEGPKSSTLLNAILPRRVPPVDDPLGYYTVMLNSQGFFLADIFVYPVASTSDSPLKQILAPNSYLIDCMSTHTDFVINHMTRYRIGRKPAIRPIDGYAVWNLFSPDSPPPLSNDMLIALDDRAPDMGYRIVAENTAEVLPDLREEALESYTVRRIVNGVTEDVPMLDQRTLSSDINVDLMGGIEPDRGCYLGQELVTRVLHKNAIKKRTFPVQFYHSNDPQPTNIAFDSQALIPPPLGTPIQFIPDQPTARPPKFWGSVLTTAGNIGLATLRLNAALTPGKLFCSWDDHTGTNTLLLKPFVPEWWAEIHPLEPTPLTQQPRSSSESYFE</sequence>
<evidence type="ECO:0000256" key="4">
    <source>
        <dbReference type="ARBA" id="ARBA00093447"/>
    </source>
</evidence>
<feature type="domain" description="CAF17 C-terminal" evidence="5">
    <location>
        <begin position="222"/>
        <end position="322"/>
    </location>
</feature>
<comment type="subcellular location">
    <subcellularLocation>
        <location evidence="1">Mitochondrion matrix</location>
    </subcellularLocation>
</comment>
<accession>A0A1E4TAG5</accession>
<dbReference type="AlphaFoldDB" id="A0A1E4TAG5"/>
<dbReference type="InterPro" id="IPR017703">
    <property type="entry name" value="YgfZ/GCV_T_CS"/>
</dbReference>
<evidence type="ECO:0000259" key="5">
    <source>
        <dbReference type="Pfam" id="PF25455"/>
    </source>
</evidence>
<dbReference type="GO" id="GO:0016226">
    <property type="term" value="P:iron-sulfur cluster assembly"/>
    <property type="evidence" value="ECO:0007669"/>
    <property type="project" value="TreeGrafter"/>
</dbReference>
<keyword evidence="7" id="KW-1185">Reference proteome</keyword>
<comment type="similarity">
    <text evidence="4">Belongs to the GcvT family. CAF17/IBA57 subfamily.</text>
</comment>
<dbReference type="PANTHER" id="PTHR22602">
    <property type="entry name" value="TRANSFERASE CAF17, MITOCHONDRIAL-RELATED"/>
    <property type="match status" value="1"/>
</dbReference>
<dbReference type="GO" id="GO:0005759">
    <property type="term" value="C:mitochondrial matrix"/>
    <property type="evidence" value="ECO:0007669"/>
    <property type="project" value="UniProtKB-SubCell"/>
</dbReference>
<dbReference type="OrthoDB" id="191995at2759"/>
<protein>
    <recommendedName>
        <fullName evidence="5">CAF17 C-terminal domain-containing protein</fullName>
    </recommendedName>
</protein>
<gene>
    <name evidence="6" type="ORF">CANCADRAFT_45260</name>
</gene>
<dbReference type="Gene3D" id="3.30.1360.120">
    <property type="entry name" value="Probable tRNA modification gtpase trme, domain 1"/>
    <property type="match status" value="1"/>
</dbReference>
<dbReference type="Pfam" id="PF25455">
    <property type="entry name" value="Beta-barrel_CAF17_C"/>
    <property type="match status" value="1"/>
</dbReference>
<dbReference type="Gene3D" id="2.40.30.160">
    <property type="match status" value="1"/>
</dbReference>
<evidence type="ECO:0000313" key="7">
    <source>
        <dbReference type="Proteomes" id="UP000095023"/>
    </source>
</evidence>
<evidence type="ECO:0000313" key="6">
    <source>
        <dbReference type="EMBL" id="ODV88767.1"/>
    </source>
</evidence>
<dbReference type="InterPro" id="IPR045179">
    <property type="entry name" value="YgfZ/GcvT"/>
</dbReference>
<dbReference type="EMBL" id="KV453843">
    <property type="protein sequence ID" value="ODV88767.1"/>
    <property type="molecule type" value="Genomic_DNA"/>
</dbReference>
<proteinExistence type="inferred from homology"/>
<evidence type="ECO:0000256" key="2">
    <source>
        <dbReference type="ARBA" id="ARBA00022946"/>
    </source>
</evidence>